<dbReference type="InterPro" id="IPR039420">
    <property type="entry name" value="WalR-like"/>
</dbReference>
<keyword evidence="9" id="KW-1185">Reference proteome</keyword>
<proteinExistence type="predicted"/>
<dbReference type="PANTHER" id="PTHR43214:SF24">
    <property type="entry name" value="TRANSCRIPTIONAL REGULATORY PROTEIN NARL-RELATED"/>
    <property type="match status" value="1"/>
</dbReference>
<dbReference type="PROSITE" id="PS00622">
    <property type="entry name" value="HTH_LUXR_1"/>
    <property type="match status" value="1"/>
</dbReference>
<dbReference type="CDD" id="cd17535">
    <property type="entry name" value="REC_NarL-like"/>
    <property type="match status" value="1"/>
</dbReference>
<dbReference type="PANTHER" id="PTHR43214">
    <property type="entry name" value="TWO-COMPONENT RESPONSE REGULATOR"/>
    <property type="match status" value="1"/>
</dbReference>
<feature type="domain" description="Response regulatory" evidence="7">
    <location>
        <begin position="7"/>
        <end position="123"/>
    </location>
</feature>
<dbReference type="Proteomes" id="UP000680750">
    <property type="component" value="Chromosome"/>
</dbReference>
<dbReference type="PROSITE" id="PS50043">
    <property type="entry name" value="HTH_LUXR_2"/>
    <property type="match status" value="1"/>
</dbReference>
<feature type="domain" description="HTH luxR-type" evidence="6">
    <location>
        <begin position="152"/>
        <end position="217"/>
    </location>
</feature>
<dbReference type="InterPro" id="IPR058245">
    <property type="entry name" value="NreC/VraR/RcsB-like_REC"/>
</dbReference>
<dbReference type="SUPFAM" id="SSF52172">
    <property type="entry name" value="CheY-like"/>
    <property type="match status" value="1"/>
</dbReference>
<dbReference type="Pfam" id="PF00072">
    <property type="entry name" value="Response_reg"/>
    <property type="match status" value="1"/>
</dbReference>
<dbReference type="SMART" id="SM00421">
    <property type="entry name" value="HTH_LUXR"/>
    <property type="match status" value="1"/>
</dbReference>
<gene>
    <name evidence="8" type="ORF">Asera_47040</name>
</gene>
<protein>
    <submittedName>
        <fullName evidence="8">DNA-binding response regulator</fullName>
    </submittedName>
</protein>
<evidence type="ECO:0000256" key="4">
    <source>
        <dbReference type="ARBA" id="ARBA00023163"/>
    </source>
</evidence>
<keyword evidence="4" id="KW-0804">Transcription</keyword>
<evidence type="ECO:0000256" key="5">
    <source>
        <dbReference type="PROSITE-ProRule" id="PRU00169"/>
    </source>
</evidence>
<keyword evidence="3 8" id="KW-0238">DNA-binding</keyword>
<evidence type="ECO:0000256" key="2">
    <source>
        <dbReference type="ARBA" id="ARBA00023015"/>
    </source>
</evidence>
<dbReference type="GO" id="GO:0003677">
    <property type="term" value="F:DNA binding"/>
    <property type="evidence" value="ECO:0007669"/>
    <property type="project" value="UniProtKB-KW"/>
</dbReference>
<dbReference type="Gene3D" id="3.40.50.2300">
    <property type="match status" value="1"/>
</dbReference>
<keyword evidence="1 5" id="KW-0597">Phosphoprotein</keyword>
<dbReference type="AlphaFoldDB" id="A0A810L8E0"/>
<dbReference type="InterPro" id="IPR011006">
    <property type="entry name" value="CheY-like_superfamily"/>
</dbReference>
<dbReference type="Pfam" id="PF00196">
    <property type="entry name" value="GerE"/>
    <property type="match status" value="1"/>
</dbReference>
<accession>A0A810L8E0</accession>
<evidence type="ECO:0000259" key="6">
    <source>
        <dbReference type="PROSITE" id="PS50043"/>
    </source>
</evidence>
<evidence type="ECO:0000256" key="3">
    <source>
        <dbReference type="ARBA" id="ARBA00023125"/>
    </source>
</evidence>
<evidence type="ECO:0000259" key="7">
    <source>
        <dbReference type="PROSITE" id="PS50110"/>
    </source>
</evidence>
<evidence type="ECO:0000313" key="8">
    <source>
        <dbReference type="EMBL" id="BCJ30596.1"/>
    </source>
</evidence>
<dbReference type="GO" id="GO:0000160">
    <property type="term" value="P:phosphorelay signal transduction system"/>
    <property type="evidence" value="ECO:0007669"/>
    <property type="project" value="InterPro"/>
</dbReference>
<sequence length="220" mass="23487">MDGRPIRVVVADDQRVVREGIELMLSLTDGVEVVASAADGEQAVAAVARYDPDVVLMDLRMPRCDGVEATRLVRRDHPRSQVVVLTTFADDESVLAALHAGARGYLTKDAGADEVARAVRRVAAGQADLDPDVQRRLLELLPAHRPVPPGPAGPVPDGLTEREVEVLSLIAAGLSNTEIAQTLVVSEATVKTHVNHLFAKTGVRDRAQAVAYAYRHGLAG</sequence>
<keyword evidence="2" id="KW-0805">Transcription regulation</keyword>
<dbReference type="KEGG" id="aser:Asera_47040"/>
<dbReference type="PROSITE" id="PS50110">
    <property type="entry name" value="RESPONSE_REGULATORY"/>
    <property type="match status" value="1"/>
</dbReference>
<name>A0A810L8E0_9ACTN</name>
<dbReference type="GO" id="GO:0006355">
    <property type="term" value="P:regulation of DNA-templated transcription"/>
    <property type="evidence" value="ECO:0007669"/>
    <property type="project" value="InterPro"/>
</dbReference>
<organism evidence="8 9">
    <name type="scientific">Actinocatenispora sera</name>
    <dbReference type="NCBI Taxonomy" id="390989"/>
    <lineage>
        <taxon>Bacteria</taxon>
        <taxon>Bacillati</taxon>
        <taxon>Actinomycetota</taxon>
        <taxon>Actinomycetes</taxon>
        <taxon>Micromonosporales</taxon>
        <taxon>Micromonosporaceae</taxon>
        <taxon>Actinocatenispora</taxon>
    </lineage>
</organism>
<dbReference type="EMBL" id="AP023354">
    <property type="protein sequence ID" value="BCJ30596.1"/>
    <property type="molecule type" value="Genomic_DNA"/>
</dbReference>
<dbReference type="SMART" id="SM00448">
    <property type="entry name" value="REC"/>
    <property type="match status" value="1"/>
</dbReference>
<dbReference type="InterPro" id="IPR001789">
    <property type="entry name" value="Sig_transdc_resp-reg_receiver"/>
</dbReference>
<feature type="modified residue" description="4-aspartylphosphate" evidence="5">
    <location>
        <position position="58"/>
    </location>
</feature>
<dbReference type="InterPro" id="IPR000792">
    <property type="entry name" value="Tscrpt_reg_LuxR_C"/>
</dbReference>
<evidence type="ECO:0000256" key="1">
    <source>
        <dbReference type="ARBA" id="ARBA00022553"/>
    </source>
</evidence>
<dbReference type="PRINTS" id="PR00038">
    <property type="entry name" value="HTHLUXR"/>
</dbReference>
<reference evidence="8" key="1">
    <citation type="submission" date="2020-08" db="EMBL/GenBank/DDBJ databases">
        <title>Whole genome shotgun sequence of Actinocatenispora sera NBRC 101916.</title>
        <authorList>
            <person name="Komaki H."/>
            <person name="Tamura T."/>
        </authorList>
    </citation>
    <scope>NUCLEOTIDE SEQUENCE</scope>
    <source>
        <strain evidence="8">NBRC 101916</strain>
    </source>
</reference>
<dbReference type="RefSeq" id="WP_030447352.1">
    <property type="nucleotide sequence ID" value="NZ_AP023354.1"/>
</dbReference>
<evidence type="ECO:0000313" key="9">
    <source>
        <dbReference type="Proteomes" id="UP000680750"/>
    </source>
</evidence>
<dbReference type="CDD" id="cd06170">
    <property type="entry name" value="LuxR_C_like"/>
    <property type="match status" value="1"/>
</dbReference>